<name>A0AAU9TPA2_EUPED</name>
<evidence type="ECO:0000313" key="2">
    <source>
        <dbReference type="Proteomes" id="UP001153954"/>
    </source>
</evidence>
<evidence type="ECO:0008006" key="3">
    <source>
        <dbReference type="Google" id="ProtNLM"/>
    </source>
</evidence>
<dbReference type="InterPro" id="IPR036397">
    <property type="entry name" value="RNaseH_sf"/>
</dbReference>
<reference evidence="1" key="1">
    <citation type="submission" date="2022-03" db="EMBL/GenBank/DDBJ databases">
        <authorList>
            <person name="Tunstrom K."/>
        </authorList>
    </citation>
    <scope>NUCLEOTIDE SEQUENCE</scope>
</reference>
<dbReference type="PANTHER" id="PTHR46060:SF1">
    <property type="entry name" value="MARINER MOS1 TRANSPOSASE-LIKE PROTEIN"/>
    <property type="match status" value="1"/>
</dbReference>
<dbReference type="GO" id="GO:0003676">
    <property type="term" value="F:nucleic acid binding"/>
    <property type="evidence" value="ECO:0007669"/>
    <property type="project" value="InterPro"/>
</dbReference>
<dbReference type="PANTHER" id="PTHR46060">
    <property type="entry name" value="MARINER MOS1 TRANSPOSASE-LIKE PROTEIN"/>
    <property type="match status" value="1"/>
</dbReference>
<evidence type="ECO:0000313" key="1">
    <source>
        <dbReference type="EMBL" id="CAH2088538.1"/>
    </source>
</evidence>
<dbReference type="InterPro" id="IPR052709">
    <property type="entry name" value="Transposase-MT_Hybrid"/>
</dbReference>
<dbReference type="InterPro" id="IPR001888">
    <property type="entry name" value="Transposase_1"/>
</dbReference>
<dbReference type="Gene3D" id="3.30.420.10">
    <property type="entry name" value="Ribonuclease H-like superfamily/Ribonuclease H"/>
    <property type="match status" value="1"/>
</dbReference>
<protein>
    <recommendedName>
        <fullName evidence="3">Transposase</fullName>
    </recommendedName>
</protein>
<dbReference type="AlphaFoldDB" id="A0AAU9TPA2"/>
<sequence length="136" mass="14966">MDETWVHHFDPETKQQSMVWKKPSWPTPKKFKVSSSAGKIMASGFWAAEGIIMIDYLEKGASITGSYYADQIKKCGKPLRRKGEANLSQSSSCAGCHTGSGLRIGRASSLFSRSGPQRLLYLSPPQGTPQTPEICR</sequence>
<organism evidence="1 2">
    <name type="scientific">Euphydryas editha</name>
    <name type="common">Edith's checkerspot</name>
    <dbReference type="NCBI Taxonomy" id="104508"/>
    <lineage>
        <taxon>Eukaryota</taxon>
        <taxon>Metazoa</taxon>
        <taxon>Ecdysozoa</taxon>
        <taxon>Arthropoda</taxon>
        <taxon>Hexapoda</taxon>
        <taxon>Insecta</taxon>
        <taxon>Pterygota</taxon>
        <taxon>Neoptera</taxon>
        <taxon>Endopterygota</taxon>
        <taxon>Lepidoptera</taxon>
        <taxon>Glossata</taxon>
        <taxon>Ditrysia</taxon>
        <taxon>Papilionoidea</taxon>
        <taxon>Nymphalidae</taxon>
        <taxon>Nymphalinae</taxon>
        <taxon>Euphydryas</taxon>
    </lineage>
</organism>
<comment type="caution">
    <text evidence="1">The sequence shown here is derived from an EMBL/GenBank/DDBJ whole genome shotgun (WGS) entry which is preliminary data.</text>
</comment>
<proteinExistence type="predicted"/>
<accession>A0AAU9TPA2</accession>
<dbReference type="EMBL" id="CAKOGL010000007">
    <property type="protein sequence ID" value="CAH2088538.1"/>
    <property type="molecule type" value="Genomic_DNA"/>
</dbReference>
<keyword evidence="2" id="KW-1185">Reference proteome</keyword>
<gene>
    <name evidence="1" type="ORF">EEDITHA_LOCUS4690</name>
</gene>
<dbReference type="Proteomes" id="UP001153954">
    <property type="component" value="Unassembled WGS sequence"/>
</dbReference>
<dbReference type="Pfam" id="PF01359">
    <property type="entry name" value="Transposase_1"/>
    <property type="match status" value="1"/>
</dbReference>